<sequence length="94" mass="10985">MALRLPSRIFLQCRRCVTNFCDTRAQSTSAPVPKEKEGKPLVNGSKVPKAQFDWRDALQLERLLTQEEIMIRDSFRAYCQEKLMPRILMANRNE</sequence>
<dbReference type="InterPro" id="IPR037069">
    <property type="entry name" value="AcylCoA_DH/ox_N_sf"/>
</dbReference>
<reference evidence="6" key="1">
    <citation type="submission" date="2025-08" db="UniProtKB">
        <authorList>
            <consortium name="RefSeq"/>
        </authorList>
    </citation>
    <scope>IDENTIFICATION</scope>
    <source>
        <tissue evidence="6">Liver</tissue>
    </source>
</reference>
<dbReference type="RefSeq" id="XP_007432566.1">
    <property type="nucleotide sequence ID" value="XM_007432504.3"/>
</dbReference>
<dbReference type="OrthoDB" id="435240at2759"/>
<evidence type="ECO:0000313" key="5">
    <source>
        <dbReference type="Proteomes" id="UP000695026"/>
    </source>
</evidence>
<protein>
    <submittedName>
        <fullName evidence="6">Glutaryl-CoA dehydrogenase, mitochondrial-like</fullName>
    </submittedName>
</protein>
<feature type="non-terminal residue" evidence="6">
    <location>
        <position position="94"/>
    </location>
</feature>
<dbReference type="GO" id="GO:0050660">
    <property type="term" value="F:flavin adenine dinucleotide binding"/>
    <property type="evidence" value="ECO:0007669"/>
    <property type="project" value="InterPro"/>
</dbReference>
<dbReference type="GO" id="GO:0005743">
    <property type="term" value="C:mitochondrial inner membrane"/>
    <property type="evidence" value="ECO:0007669"/>
    <property type="project" value="TreeGrafter"/>
</dbReference>
<dbReference type="GO" id="GO:0033539">
    <property type="term" value="P:fatty acid beta-oxidation using acyl-CoA dehydrogenase"/>
    <property type="evidence" value="ECO:0007669"/>
    <property type="project" value="TreeGrafter"/>
</dbReference>
<dbReference type="Gene3D" id="1.10.540.10">
    <property type="entry name" value="Acyl-CoA dehydrogenase/oxidase, N-terminal domain"/>
    <property type="match status" value="1"/>
</dbReference>
<dbReference type="InterPro" id="IPR052033">
    <property type="entry name" value="Glutaryl-CoA_DH_mitochondrial"/>
</dbReference>
<name>A0A9F2R0L2_PYTBI</name>
<comment type="subcellular location">
    <subcellularLocation>
        <location evidence="1">Mitochondrion</location>
    </subcellularLocation>
</comment>
<proteinExistence type="predicted"/>
<dbReference type="PANTHER" id="PTHR42807">
    <property type="entry name" value="GLUTARYL-COA DEHYDROGENASE, MITOCHONDRIAL"/>
    <property type="match status" value="1"/>
</dbReference>
<evidence type="ECO:0000256" key="2">
    <source>
        <dbReference type="ARBA" id="ARBA00022946"/>
    </source>
</evidence>
<evidence type="ECO:0000256" key="3">
    <source>
        <dbReference type="ARBA" id="ARBA00023002"/>
    </source>
</evidence>
<keyword evidence="4" id="KW-0496">Mitochondrion</keyword>
<dbReference type="Proteomes" id="UP000695026">
    <property type="component" value="Unplaced"/>
</dbReference>
<evidence type="ECO:0000256" key="4">
    <source>
        <dbReference type="ARBA" id="ARBA00023128"/>
    </source>
</evidence>
<organism evidence="5 6">
    <name type="scientific">Python bivittatus</name>
    <name type="common">Burmese python</name>
    <name type="synonym">Python molurus bivittatus</name>
    <dbReference type="NCBI Taxonomy" id="176946"/>
    <lineage>
        <taxon>Eukaryota</taxon>
        <taxon>Metazoa</taxon>
        <taxon>Chordata</taxon>
        <taxon>Craniata</taxon>
        <taxon>Vertebrata</taxon>
        <taxon>Euteleostomi</taxon>
        <taxon>Lepidosauria</taxon>
        <taxon>Squamata</taxon>
        <taxon>Bifurcata</taxon>
        <taxon>Unidentata</taxon>
        <taxon>Episquamata</taxon>
        <taxon>Toxicofera</taxon>
        <taxon>Serpentes</taxon>
        <taxon>Henophidia</taxon>
        <taxon>Pythonidae</taxon>
        <taxon>Python</taxon>
    </lineage>
</organism>
<keyword evidence="3" id="KW-0560">Oxidoreductase</keyword>
<dbReference type="AlphaFoldDB" id="A0A9F2R0L2"/>
<dbReference type="GO" id="GO:0000062">
    <property type="term" value="F:fatty-acyl-CoA binding"/>
    <property type="evidence" value="ECO:0007669"/>
    <property type="project" value="TreeGrafter"/>
</dbReference>
<keyword evidence="5" id="KW-1185">Reference proteome</keyword>
<gene>
    <name evidence="6" type="primary">LOC103067016</name>
</gene>
<keyword evidence="2" id="KW-0809">Transit peptide</keyword>
<evidence type="ECO:0000256" key="1">
    <source>
        <dbReference type="ARBA" id="ARBA00004173"/>
    </source>
</evidence>
<dbReference type="GO" id="GO:0046949">
    <property type="term" value="P:fatty-acyl-CoA biosynthetic process"/>
    <property type="evidence" value="ECO:0007669"/>
    <property type="project" value="TreeGrafter"/>
</dbReference>
<dbReference type="KEGG" id="pbi:103067016"/>
<dbReference type="GO" id="GO:0004361">
    <property type="term" value="F:glutaryl-CoA dehydrogenase activity"/>
    <property type="evidence" value="ECO:0007669"/>
    <property type="project" value="TreeGrafter"/>
</dbReference>
<dbReference type="PANTHER" id="PTHR42807:SF1">
    <property type="entry name" value="GLUTARYL-COA DEHYDROGENASE, MITOCHONDRIAL"/>
    <property type="match status" value="1"/>
</dbReference>
<evidence type="ECO:0000313" key="6">
    <source>
        <dbReference type="RefSeq" id="XP_007432566.1"/>
    </source>
</evidence>
<accession>A0A9F2R0L2</accession>
<dbReference type="GeneID" id="103067016"/>